<protein>
    <submittedName>
        <fullName evidence="10">C2H2-type domain-containing protein</fullName>
    </submittedName>
</protein>
<dbReference type="GO" id="GO:0005634">
    <property type="term" value="C:nucleus"/>
    <property type="evidence" value="ECO:0007669"/>
    <property type="project" value="UniProtKB-SubCell"/>
</dbReference>
<gene>
    <name evidence="10" type="ORF">Adt_29955</name>
</gene>
<dbReference type="SMART" id="SM00355">
    <property type="entry name" value="ZnF_C2H2"/>
    <property type="match status" value="1"/>
</dbReference>
<dbReference type="EMBL" id="JBFOLK010000009">
    <property type="protein sequence ID" value="KAL2485199.1"/>
    <property type="molecule type" value="Genomic_DNA"/>
</dbReference>
<evidence type="ECO:0000256" key="5">
    <source>
        <dbReference type="ARBA" id="ARBA00023015"/>
    </source>
</evidence>
<evidence type="ECO:0000256" key="3">
    <source>
        <dbReference type="ARBA" id="ARBA00022771"/>
    </source>
</evidence>
<name>A0ABD1RDB0_9LAMI</name>
<dbReference type="PANTHER" id="PTHR45801:SF111">
    <property type="entry name" value="C2H2 AND C2HC ZINC FINGERS SUPERFAMILY PROTEIN"/>
    <property type="match status" value="1"/>
</dbReference>
<evidence type="ECO:0000313" key="11">
    <source>
        <dbReference type="Proteomes" id="UP001604336"/>
    </source>
</evidence>
<organism evidence="10 11">
    <name type="scientific">Abeliophyllum distichum</name>
    <dbReference type="NCBI Taxonomy" id="126358"/>
    <lineage>
        <taxon>Eukaryota</taxon>
        <taxon>Viridiplantae</taxon>
        <taxon>Streptophyta</taxon>
        <taxon>Embryophyta</taxon>
        <taxon>Tracheophyta</taxon>
        <taxon>Spermatophyta</taxon>
        <taxon>Magnoliopsida</taxon>
        <taxon>eudicotyledons</taxon>
        <taxon>Gunneridae</taxon>
        <taxon>Pentapetalae</taxon>
        <taxon>asterids</taxon>
        <taxon>lamiids</taxon>
        <taxon>Lamiales</taxon>
        <taxon>Oleaceae</taxon>
        <taxon>Forsythieae</taxon>
        <taxon>Abeliophyllum</taxon>
    </lineage>
</organism>
<evidence type="ECO:0000256" key="7">
    <source>
        <dbReference type="ARBA" id="ARBA00023242"/>
    </source>
</evidence>
<reference evidence="11" key="1">
    <citation type="submission" date="2024-07" db="EMBL/GenBank/DDBJ databases">
        <title>Two chromosome-level genome assemblies of Korean endemic species Abeliophyllum distichum and Forsythia ovata (Oleaceae).</title>
        <authorList>
            <person name="Jang H."/>
        </authorList>
    </citation>
    <scope>NUCLEOTIDE SEQUENCE [LARGE SCALE GENOMIC DNA]</scope>
</reference>
<evidence type="ECO:0000256" key="6">
    <source>
        <dbReference type="ARBA" id="ARBA00023163"/>
    </source>
</evidence>
<feature type="domain" description="C2H2-type" evidence="9">
    <location>
        <begin position="46"/>
        <end position="73"/>
    </location>
</feature>
<evidence type="ECO:0000259" key="9">
    <source>
        <dbReference type="PROSITE" id="PS50157"/>
    </source>
</evidence>
<keyword evidence="5" id="KW-0805">Transcription regulation</keyword>
<comment type="subcellular location">
    <subcellularLocation>
        <location evidence="1">Nucleus</location>
    </subcellularLocation>
</comment>
<keyword evidence="2" id="KW-0479">Metal-binding</keyword>
<keyword evidence="6" id="KW-0804">Transcription</keyword>
<keyword evidence="7" id="KW-0539">Nucleus</keyword>
<evidence type="ECO:0000313" key="10">
    <source>
        <dbReference type="EMBL" id="KAL2485199.1"/>
    </source>
</evidence>
<keyword evidence="4" id="KW-0862">Zinc</keyword>
<sequence length="163" mass="18149">MNSSYFLLQPRLEMEINPSSSVENSSQIIWVDDVQLGLQSHAVRSYRCTFCKRGFSNAQALGGHMNIHRKDRAKLKEFTSDQNLLSLDITNKDTTADDHSPQVGFTGCTFSDSRVDDHDQNSCSPEVDPIIITLPAKDGFNDLLKLPLFAETPSLCGEKEAAR</sequence>
<dbReference type="GO" id="GO:0008270">
    <property type="term" value="F:zinc ion binding"/>
    <property type="evidence" value="ECO:0007669"/>
    <property type="project" value="UniProtKB-KW"/>
</dbReference>
<keyword evidence="3 8" id="KW-0863">Zinc-finger</keyword>
<dbReference type="InterPro" id="IPR013087">
    <property type="entry name" value="Znf_C2H2_type"/>
</dbReference>
<dbReference type="InterPro" id="IPR036236">
    <property type="entry name" value="Znf_C2H2_sf"/>
</dbReference>
<dbReference type="Pfam" id="PF13912">
    <property type="entry name" value="zf-C2H2_6"/>
    <property type="match status" value="1"/>
</dbReference>
<keyword evidence="11" id="KW-1185">Reference proteome</keyword>
<dbReference type="PROSITE" id="PS50157">
    <property type="entry name" value="ZINC_FINGER_C2H2_2"/>
    <property type="match status" value="1"/>
</dbReference>
<dbReference type="AlphaFoldDB" id="A0ABD1RDB0"/>
<dbReference type="Proteomes" id="UP001604336">
    <property type="component" value="Unassembled WGS sequence"/>
</dbReference>
<dbReference type="Gene3D" id="3.30.160.60">
    <property type="entry name" value="Classic Zinc Finger"/>
    <property type="match status" value="1"/>
</dbReference>
<evidence type="ECO:0000256" key="8">
    <source>
        <dbReference type="PROSITE-ProRule" id="PRU00042"/>
    </source>
</evidence>
<dbReference type="InterPro" id="IPR052426">
    <property type="entry name" value="Plant_dev_regulator"/>
</dbReference>
<comment type="caution">
    <text evidence="10">The sequence shown here is derived from an EMBL/GenBank/DDBJ whole genome shotgun (WGS) entry which is preliminary data.</text>
</comment>
<dbReference type="PROSITE" id="PS00028">
    <property type="entry name" value="ZINC_FINGER_C2H2_1"/>
    <property type="match status" value="1"/>
</dbReference>
<accession>A0ABD1RDB0</accession>
<dbReference type="SUPFAM" id="SSF57667">
    <property type="entry name" value="beta-beta-alpha zinc fingers"/>
    <property type="match status" value="1"/>
</dbReference>
<proteinExistence type="predicted"/>
<evidence type="ECO:0000256" key="1">
    <source>
        <dbReference type="ARBA" id="ARBA00004123"/>
    </source>
</evidence>
<evidence type="ECO:0000256" key="4">
    <source>
        <dbReference type="ARBA" id="ARBA00022833"/>
    </source>
</evidence>
<dbReference type="PANTHER" id="PTHR45801">
    <property type="entry name" value="OS07G0101800 PROTEIN"/>
    <property type="match status" value="1"/>
</dbReference>
<evidence type="ECO:0000256" key="2">
    <source>
        <dbReference type="ARBA" id="ARBA00022723"/>
    </source>
</evidence>